<dbReference type="Pfam" id="PF15275">
    <property type="entry name" value="PEHE"/>
    <property type="match status" value="1"/>
</dbReference>
<dbReference type="AlphaFoldDB" id="A0A8T1S873"/>
<dbReference type="InterPro" id="IPR029332">
    <property type="entry name" value="PEHE_dom"/>
</dbReference>
<dbReference type="Gene3D" id="6.10.250.3170">
    <property type="match status" value="1"/>
</dbReference>
<feature type="region of interest" description="Disordered" evidence="1">
    <location>
        <begin position="173"/>
        <end position="211"/>
    </location>
</feature>
<evidence type="ECO:0000313" key="4">
    <source>
        <dbReference type="Proteomes" id="UP000765507"/>
    </source>
</evidence>
<dbReference type="GO" id="GO:0035035">
    <property type="term" value="F:histone acetyltransferase binding"/>
    <property type="evidence" value="ECO:0007669"/>
    <property type="project" value="TreeGrafter"/>
</dbReference>
<evidence type="ECO:0000313" key="3">
    <source>
        <dbReference type="EMBL" id="KAG6924895.1"/>
    </source>
</evidence>
<accession>A0A8T1S873</accession>
<dbReference type="InterPro" id="IPR026180">
    <property type="entry name" value="NSL1"/>
</dbReference>
<feature type="non-terminal residue" evidence="3">
    <location>
        <position position="710"/>
    </location>
</feature>
<name>A0A8T1S873_CHESE</name>
<dbReference type="PANTHER" id="PTHR22443:SF17">
    <property type="entry name" value="KAT8 REGULATORY NSL COMPLEX SUBUNIT 1-LIKE"/>
    <property type="match status" value="1"/>
</dbReference>
<protein>
    <submittedName>
        <fullName evidence="3">KAT8 regulatory NSL complex subunit 1-like</fullName>
    </submittedName>
</protein>
<dbReference type="Proteomes" id="UP000765507">
    <property type="component" value="Unassembled WGS sequence"/>
</dbReference>
<feature type="region of interest" description="Disordered" evidence="1">
    <location>
        <begin position="282"/>
        <end position="306"/>
    </location>
</feature>
<organism evidence="3 4">
    <name type="scientific">Chelydra serpentina</name>
    <name type="common">Snapping turtle</name>
    <name type="synonym">Testudo serpentina</name>
    <dbReference type="NCBI Taxonomy" id="8475"/>
    <lineage>
        <taxon>Eukaryota</taxon>
        <taxon>Metazoa</taxon>
        <taxon>Chordata</taxon>
        <taxon>Craniata</taxon>
        <taxon>Vertebrata</taxon>
        <taxon>Euteleostomi</taxon>
        <taxon>Archelosauria</taxon>
        <taxon>Testudinata</taxon>
        <taxon>Testudines</taxon>
        <taxon>Cryptodira</taxon>
        <taxon>Durocryptodira</taxon>
        <taxon>Americhelydia</taxon>
        <taxon>Chelydroidea</taxon>
        <taxon>Chelydridae</taxon>
        <taxon>Chelydra</taxon>
    </lineage>
</organism>
<reference evidence="3 4" key="1">
    <citation type="journal article" date="2020" name="G3 (Bethesda)">
        <title>Draft Genome of the Common Snapping Turtle, Chelydra serpentina, a Model for Phenotypic Plasticity in Reptiles.</title>
        <authorList>
            <person name="Das D."/>
            <person name="Singh S.K."/>
            <person name="Bierstedt J."/>
            <person name="Erickson A."/>
            <person name="Galli G.L.J."/>
            <person name="Crossley D.A. 2nd"/>
            <person name="Rhen T."/>
        </authorList>
    </citation>
    <scope>NUCLEOTIDE SEQUENCE [LARGE SCALE GENOMIC DNA]</scope>
    <source>
        <strain evidence="3">KW</strain>
    </source>
</reference>
<evidence type="ECO:0000256" key="1">
    <source>
        <dbReference type="SAM" id="MobiDB-lite"/>
    </source>
</evidence>
<evidence type="ECO:0000259" key="2">
    <source>
        <dbReference type="PROSITE" id="PS52052"/>
    </source>
</evidence>
<gene>
    <name evidence="3" type="ORF">G0U57_016141</name>
</gene>
<sequence length="710" mass="78275">RYACVGRRALYVRVRAVVGLTGRADRGGAPGRCIVRARPWGGGCGGKRGARQNLLRLWRARAPRDASLSVPFGPRMAAAMAPALPEPPSEVPPDKEAAVRGRQAALWGRARSLCRRLRALQAQQVERHVRQQLAGLVRYMGRAAPAGLPRVLGPDLRQLAASATARLRAAQGACDSDATDSSSSGGSSCGSGGETDSESPEEERPVPAPAAHRRAECQWAMERAAIICQWTWLQAQISDLEYRIRQQTDIYKQLRANKGPVVLGGDQQPEDLMNRQGRLVSTSAVNSRRNKGLRHSSSSMQKVPSGERPCDLTSCIPSYFMNNVEKQSSRLTQSLGNPMCQSPSCTPISGSPGPPKACTSPRQVNGKINCLHTSRSNSISLASLEAEEILKQKRLDSLAAVSSVPDNSCVAARIRPICRYKKRKLVRANTVSLLSKKPQKPLTMRCSCEWPSTCILCGCKTSIQAIDPDTMSLEERIALLDSGFHPILSFSHGKPLHLHFETLLRDDRQHRLSHKLKALKMSPFGKKPQDLTNVFPKLGLSPLSASSSLFKGERQLKGTVNHSLLVSGSQTHKHSPLMHHLPSLYLETPPAPSSNQFPSTGNSTMLSSKKRKVECSYDINNIVIPMSMAAATRVEKLQYKEILTPSWRVVEPKDVEPLDHMDSELEDTSDEIYLNHHTKYEELERARWDSWAAAVSHKRGNRYQFLINTM</sequence>
<dbReference type="OrthoDB" id="6022640at2759"/>
<dbReference type="EMBL" id="JAHGAV010000516">
    <property type="protein sequence ID" value="KAG6924895.1"/>
    <property type="molecule type" value="Genomic_DNA"/>
</dbReference>
<dbReference type="PROSITE" id="PS52052">
    <property type="entry name" value="PEHE"/>
    <property type="match status" value="1"/>
</dbReference>
<dbReference type="PANTHER" id="PTHR22443">
    <property type="entry name" value="NON-SPECIFIC LETHAL 1, ISOFORM M"/>
    <property type="match status" value="1"/>
</dbReference>
<feature type="compositionally biased region" description="Low complexity" evidence="1">
    <location>
        <begin position="173"/>
        <end position="186"/>
    </location>
</feature>
<keyword evidence="4" id="KW-1185">Reference proteome</keyword>
<dbReference type="GO" id="GO:0044545">
    <property type="term" value="C:NSL complex"/>
    <property type="evidence" value="ECO:0007669"/>
    <property type="project" value="TreeGrafter"/>
</dbReference>
<feature type="domain" description="PEHE" evidence="2">
    <location>
        <begin position="641"/>
        <end position="710"/>
    </location>
</feature>
<comment type="caution">
    <text evidence="3">The sequence shown here is derived from an EMBL/GenBank/DDBJ whole genome shotgun (WGS) entry which is preliminary data.</text>
</comment>
<proteinExistence type="predicted"/>